<dbReference type="SUPFAM" id="SSF48452">
    <property type="entry name" value="TPR-like"/>
    <property type="match status" value="1"/>
</dbReference>
<accession>A0A0F9XLM9</accession>
<dbReference type="PANTHER" id="PTHR46082:SF6">
    <property type="entry name" value="AAA+ ATPASE DOMAIN-CONTAINING PROTEIN-RELATED"/>
    <property type="match status" value="1"/>
</dbReference>
<organism evidence="1 2">
    <name type="scientific">Trichoderma harzianum</name>
    <name type="common">Hypocrea lixii</name>
    <dbReference type="NCBI Taxonomy" id="5544"/>
    <lineage>
        <taxon>Eukaryota</taxon>
        <taxon>Fungi</taxon>
        <taxon>Dikarya</taxon>
        <taxon>Ascomycota</taxon>
        <taxon>Pezizomycotina</taxon>
        <taxon>Sordariomycetes</taxon>
        <taxon>Hypocreomycetidae</taxon>
        <taxon>Hypocreales</taxon>
        <taxon>Hypocreaceae</taxon>
        <taxon>Trichoderma</taxon>
    </lineage>
</organism>
<evidence type="ECO:0000313" key="1">
    <source>
        <dbReference type="EMBL" id="KKP05676.1"/>
    </source>
</evidence>
<dbReference type="AlphaFoldDB" id="A0A0F9XLM9"/>
<dbReference type="EMBL" id="JOKZ01000043">
    <property type="protein sequence ID" value="KKP05676.1"/>
    <property type="molecule type" value="Genomic_DNA"/>
</dbReference>
<protein>
    <recommendedName>
        <fullName evidence="3">Kinesin light chain</fullName>
    </recommendedName>
</protein>
<dbReference type="InterPro" id="IPR011990">
    <property type="entry name" value="TPR-like_helical_dom_sf"/>
</dbReference>
<dbReference type="OrthoDB" id="1658288at2759"/>
<evidence type="ECO:0008006" key="3">
    <source>
        <dbReference type="Google" id="ProtNLM"/>
    </source>
</evidence>
<dbReference type="PANTHER" id="PTHR46082">
    <property type="entry name" value="ATP/GTP-BINDING PROTEIN-RELATED"/>
    <property type="match status" value="1"/>
</dbReference>
<evidence type="ECO:0000313" key="2">
    <source>
        <dbReference type="Proteomes" id="UP000034112"/>
    </source>
</evidence>
<dbReference type="SUPFAM" id="SSF52540">
    <property type="entry name" value="P-loop containing nucleoside triphosphate hydrolases"/>
    <property type="match status" value="1"/>
</dbReference>
<dbReference type="Pfam" id="PF13374">
    <property type="entry name" value="TPR_10"/>
    <property type="match status" value="2"/>
</dbReference>
<comment type="caution">
    <text evidence="1">The sequence shown here is derived from an EMBL/GenBank/DDBJ whole genome shotgun (WGS) entry which is preliminary data.</text>
</comment>
<dbReference type="Proteomes" id="UP000034112">
    <property type="component" value="Unassembled WGS sequence"/>
</dbReference>
<dbReference type="Gene3D" id="1.25.40.10">
    <property type="entry name" value="Tetratricopeptide repeat domain"/>
    <property type="match status" value="2"/>
</dbReference>
<reference evidence="2" key="1">
    <citation type="journal article" date="2015" name="Genome Announc.">
        <title>Draft whole-genome sequence of the biocontrol agent Trichoderma harzianum T6776.</title>
        <authorList>
            <person name="Baroncelli R."/>
            <person name="Piaggeschi G."/>
            <person name="Fiorini L."/>
            <person name="Bertolini E."/>
            <person name="Zapparata A."/>
            <person name="Pe M.E."/>
            <person name="Sarrocco S."/>
            <person name="Vannacci G."/>
        </authorList>
    </citation>
    <scope>NUCLEOTIDE SEQUENCE [LARGE SCALE GENOMIC DNA]</scope>
    <source>
        <strain evidence="2">T6776</strain>
    </source>
</reference>
<name>A0A0F9XLM9_TRIHA</name>
<proteinExistence type="predicted"/>
<gene>
    <name evidence="1" type="ORF">THAR02_02230</name>
</gene>
<dbReference type="Pfam" id="PF13424">
    <property type="entry name" value="TPR_12"/>
    <property type="match status" value="1"/>
</dbReference>
<dbReference type="InterPro" id="IPR027417">
    <property type="entry name" value="P-loop_NTPase"/>
</dbReference>
<sequence>MIARKFGDIDEKLDDEGLLIAVCNRIEAEPEWLLVLDNADDLSLFGIGIPSSSSKNLSNYIPRGPNGLVLWTTRDKRIKGTLVSPIRAVEVGDLSLDEATILLSIATATTQDKATFEEINNTNELLEALQYHALAISQAGAYMRRTSTSVRQYITMLMQKKTRQTLLEKSEFDRHRQFGAPNSILYTWSISIKRIQQESELAFDLFHTIAYFDNQKFLGDLIEVAGIECGFDWEEGTGALEEAVTRLKEFSLIYQRQDEFGHRMYEMHKLVQEAARYSLRMKKPLAKDSATMRTSIVLQDNEGDSEVKDESFFAMRALNVISYMSEDLHESGEAQVLGDDYMTHALQVVEWMDLCGEGAAISDKLSAVSDLLGDLNEWKGRELLDEKILAMRQKILGVEHPDTLNSMAHLTISCFGQAFADRDDGTLRFDISYQWKDSRYYINKAYEIGMEVLGLRHKVLGPTHPDTIASWKTIAEIQCGQGQYDAATKIAQNILDTQQKLYGEKHSNTLAAMEDLAYGFYIQGRYTEALYIREEVLKLQKETAGEKNLANMLAMYNLAISWNQCGRRRDALTLMKECYKLQENVFGLFHRIGLGCNWHIEEWEDEVADDDACTHDSASLLMELHIDSSMNDN</sequence>
<dbReference type="OMA" id="WSISIKR"/>
<dbReference type="InterPro" id="IPR053137">
    <property type="entry name" value="NLR-like"/>
</dbReference>